<dbReference type="PROSITE" id="PS51857">
    <property type="entry name" value="CSD_2"/>
    <property type="match status" value="1"/>
</dbReference>
<dbReference type="InterPro" id="IPR011129">
    <property type="entry name" value="CSD"/>
</dbReference>
<proteinExistence type="predicted"/>
<protein>
    <recommendedName>
        <fullName evidence="4">CSD domain-containing protein</fullName>
    </recommendedName>
</protein>
<gene>
    <name evidence="5" type="ORF">T9A_01043</name>
</gene>
<keyword evidence="3" id="KW-0812">Transmembrane</keyword>
<evidence type="ECO:0000313" key="6">
    <source>
        <dbReference type="Proteomes" id="UP000029443"/>
    </source>
</evidence>
<feature type="transmembrane region" description="Helical" evidence="3">
    <location>
        <begin position="170"/>
        <end position="190"/>
    </location>
</feature>
<evidence type="ECO:0000256" key="1">
    <source>
        <dbReference type="ARBA" id="ARBA00022553"/>
    </source>
</evidence>
<evidence type="ECO:0000256" key="3">
    <source>
        <dbReference type="SAM" id="Phobius"/>
    </source>
</evidence>
<dbReference type="PROSITE" id="PS00352">
    <property type="entry name" value="CSD_1"/>
    <property type="match status" value="1"/>
</dbReference>
<comment type="subcellular location">
    <subcellularLocation>
        <location evidence="2">Cytoplasm</location>
    </subcellularLocation>
</comment>
<keyword evidence="1" id="KW-0597">Phosphoprotein</keyword>
<sequence length="220" mass="25333">MKKQSGTLQRWDDARGFGFIVDRKGRDIFVHITAFGKIRSRPKDGDKVLFRVEPDAAKGVRAIDVERCWRPAHLLLPEFLLPLLVVAVFYGAFWLFFSKNALWFFLAPLLIFIAVLTFIMFALDKRAALNERQRVPENTLHFLSLAGGWPGALLARPLFRHKTRKQPFRTIFWLVVVINIALVGAFVFSFQAAPLRDWLDGQALSWLITLKEWGWIRGPV</sequence>
<dbReference type="Pfam" id="PF06961">
    <property type="entry name" value="DUF1294"/>
    <property type="match status" value="1"/>
</dbReference>
<name>A0ABR4WEB9_9GAMM</name>
<dbReference type="InterPro" id="IPR012340">
    <property type="entry name" value="NA-bd_OB-fold"/>
</dbReference>
<dbReference type="InterPro" id="IPR019844">
    <property type="entry name" value="CSD_CS"/>
</dbReference>
<dbReference type="RefSeq" id="WP_052042511.1">
    <property type="nucleotide sequence ID" value="NZ_ARXU01000003.1"/>
</dbReference>
<dbReference type="Gene3D" id="2.40.50.140">
    <property type="entry name" value="Nucleic acid-binding proteins"/>
    <property type="match status" value="1"/>
</dbReference>
<organism evidence="5 6">
    <name type="scientific">Alcanivorax jadensis T9</name>
    <dbReference type="NCBI Taxonomy" id="1177181"/>
    <lineage>
        <taxon>Bacteria</taxon>
        <taxon>Pseudomonadati</taxon>
        <taxon>Pseudomonadota</taxon>
        <taxon>Gammaproteobacteria</taxon>
        <taxon>Oceanospirillales</taxon>
        <taxon>Alcanivoracaceae</taxon>
        <taxon>Alcanivorax</taxon>
    </lineage>
</organism>
<evidence type="ECO:0000259" key="4">
    <source>
        <dbReference type="PROSITE" id="PS51857"/>
    </source>
</evidence>
<dbReference type="InterPro" id="IPR002059">
    <property type="entry name" value="CSP_DNA-bd"/>
</dbReference>
<feature type="transmembrane region" description="Helical" evidence="3">
    <location>
        <begin position="103"/>
        <end position="123"/>
    </location>
</feature>
<keyword evidence="3" id="KW-0472">Membrane</keyword>
<accession>A0ABR4WEB9</accession>
<keyword evidence="6" id="KW-1185">Reference proteome</keyword>
<dbReference type="InterPro" id="IPR010718">
    <property type="entry name" value="DUF1294"/>
</dbReference>
<dbReference type="PANTHER" id="PTHR12962:SF1">
    <property type="entry name" value="COLD SHOCK DOMAIN-CONTAINING PROTEIN CG9705"/>
    <property type="match status" value="1"/>
</dbReference>
<dbReference type="Proteomes" id="UP000029443">
    <property type="component" value="Unassembled WGS sequence"/>
</dbReference>
<keyword evidence="3" id="KW-1133">Transmembrane helix</keyword>
<dbReference type="SMART" id="SM00357">
    <property type="entry name" value="CSP"/>
    <property type="match status" value="1"/>
</dbReference>
<feature type="domain" description="CSD" evidence="4">
    <location>
        <begin position="3"/>
        <end position="67"/>
    </location>
</feature>
<dbReference type="InterPro" id="IPR052069">
    <property type="entry name" value="Ca-reg_mRNA-binding_domain"/>
</dbReference>
<dbReference type="PANTHER" id="PTHR12962">
    <property type="entry name" value="CALCIUM-REGULATED HEAT STABLE PROTEIN CRHSP-24-RELATED"/>
    <property type="match status" value="1"/>
</dbReference>
<evidence type="ECO:0000313" key="5">
    <source>
        <dbReference type="EMBL" id="KGD61834.1"/>
    </source>
</evidence>
<dbReference type="SUPFAM" id="SSF50249">
    <property type="entry name" value="Nucleic acid-binding proteins"/>
    <property type="match status" value="1"/>
</dbReference>
<dbReference type="EMBL" id="ARXU01000003">
    <property type="protein sequence ID" value="KGD61834.1"/>
    <property type="molecule type" value="Genomic_DNA"/>
</dbReference>
<feature type="transmembrane region" description="Helical" evidence="3">
    <location>
        <begin position="79"/>
        <end position="97"/>
    </location>
</feature>
<comment type="caution">
    <text evidence="5">The sequence shown here is derived from an EMBL/GenBank/DDBJ whole genome shotgun (WGS) entry which is preliminary data.</text>
</comment>
<reference evidence="5 6" key="1">
    <citation type="submission" date="2012-09" db="EMBL/GenBank/DDBJ databases">
        <title>Genome Sequence of alkane-degrading Bacterium Alcanivorax jadensis T9.</title>
        <authorList>
            <person name="Lai Q."/>
            <person name="Shao Z."/>
        </authorList>
    </citation>
    <scope>NUCLEOTIDE SEQUENCE [LARGE SCALE GENOMIC DNA]</scope>
    <source>
        <strain evidence="5 6">T9</strain>
    </source>
</reference>
<dbReference type="Pfam" id="PF00313">
    <property type="entry name" value="CSD"/>
    <property type="match status" value="1"/>
</dbReference>
<evidence type="ECO:0000256" key="2">
    <source>
        <dbReference type="RuleBase" id="RU000408"/>
    </source>
</evidence>